<dbReference type="GeneID" id="31365749"/>
<dbReference type="GO" id="GO:0016787">
    <property type="term" value="F:hydrolase activity"/>
    <property type="evidence" value="ECO:0007669"/>
    <property type="project" value="UniProtKB-KW"/>
</dbReference>
<dbReference type="InParanoid" id="D3BQU0"/>
<organism evidence="2 3">
    <name type="scientific">Heterostelium pallidum (strain ATCC 26659 / Pp 5 / PN500)</name>
    <name type="common">Cellular slime mold</name>
    <name type="synonym">Polysphondylium pallidum</name>
    <dbReference type="NCBI Taxonomy" id="670386"/>
    <lineage>
        <taxon>Eukaryota</taxon>
        <taxon>Amoebozoa</taxon>
        <taxon>Evosea</taxon>
        <taxon>Eumycetozoa</taxon>
        <taxon>Dictyostelia</taxon>
        <taxon>Acytosteliales</taxon>
        <taxon>Acytosteliaceae</taxon>
        <taxon>Heterostelium</taxon>
    </lineage>
</organism>
<dbReference type="InterPro" id="IPR003226">
    <property type="entry name" value="MYG1_exonuclease"/>
</dbReference>
<evidence type="ECO:0000256" key="1">
    <source>
        <dbReference type="ARBA" id="ARBA00010105"/>
    </source>
</evidence>
<evidence type="ECO:0000313" key="2">
    <source>
        <dbReference type="EMBL" id="EFA76510.1"/>
    </source>
</evidence>
<dbReference type="FunCoup" id="D3BQU0">
    <property type="interactions" value="959"/>
</dbReference>
<protein>
    <submittedName>
        <fullName evidence="2">Metal-dependent protein hydrolase domain-containing protein</fullName>
    </submittedName>
</protein>
<dbReference type="Proteomes" id="UP000001396">
    <property type="component" value="Unassembled WGS sequence"/>
</dbReference>
<comment type="similarity">
    <text evidence="1">Belongs to the MYG1 family.</text>
</comment>
<dbReference type="AlphaFoldDB" id="D3BQU0"/>
<gene>
    <name evidence="2" type="ORF">PPL_10278</name>
</gene>
<dbReference type="RefSeq" id="XP_020428642.1">
    <property type="nucleotide sequence ID" value="XM_020581057.1"/>
</dbReference>
<keyword evidence="3" id="KW-1185">Reference proteome</keyword>
<name>D3BQU0_HETP5</name>
<proteinExistence type="inferred from homology"/>
<reference evidence="2 3" key="1">
    <citation type="journal article" date="2011" name="Genome Res.">
        <title>Phylogeny-wide analysis of social amoeba genomes highlights ancient origins for complex intercellular communication.</title>
        <authorList>
            <person name="Heidel A.J."/>
            <person name="Lawal H.M."/>
            <person name="Felder M."/>
            <person name="Schilde C."/>
            <person name="Helps N.R."/>
            <person name="Tunggal B."/>
            <person name="Rivero F."/>
            <person name="John U."/>
            <person name="Schleicher M."/>
            <person name="Eichinger L."/>
            <person name="Platzer M."/>
            <person name="Noegel A.A."/>
            <person name="Schaap P."/>
            <person name="Gloeckner G."/>
        </authorList>
    </citation>
    <scope>NUCLEOTIDE SEQUENCE [LARGE SCALE GENOMIC DNA]</scope>
    <source>
        <strain evidence="3">ATCC 26659 / Pp 5 / PN500</strain>
    </source>
</reference>
<dbReference type="GO" id="GO:0005634">
    <property type="term" value="C:nucleus"/>
    <property type="evidence" value="ECO:0007669"/>
    <property type="project" value="TreeGrafter"/>
</dbReference>
<evidence type="ECO:0000313" key="3">
    <source>
        <dbReference type="Proteomes" id="UP000001396"/>
    </source>
</evidence>
<keyword evidence="2" id="KW-0378">Hydrolase</keyword>
<dbReference type="STRING" id="670386.D3BQU0"/>
<dbReference type="PANTHER" id="PTHR11215:SF1">
    <property type="entry name" value="MYG1 EXONUCLEASE"/>
    <property type="match status" value="1"/>
</dbReference>
<dbReference type="Pfam" id="PF03690">
    <property type="entry name" value="MYG1_exonuc"/>
    <property type="match status" value="1"/>
</dbReference>
<dbReference type="EMBL" id="ADBJ01000047">
    <property type="protein sequence ID" value="EFA76510.1"/>
    <property type="molecule type" value="Genomic_DNA"/>
</dbReference>
<accession>D3BQU0</accession>
<dbReference type="OMA" id="FHCDEVV"/>
<dbReference type="PANTHER" id="PTHR11215">
    <property type="entry name" value="METAL DEPENDENT HYDROLASE - RELATED"/>
    <property type="match status" value="1"/>
</dbReference>
<dbReference type="GO" id="GO:0005737">
    <property type="term" value="C:cytoplasm"/>
    <property type="evidence" value="ECO:0007669"/>
    <property type="project" value="TreeGrafter"/>
</dbReference>
<comment type="caution">
    <text evidence="2">The sequence shown here is derived from an EMBL/GenBank/DDBJ whole genome shotgun (WGS) entry which is preliminary data.</text>
</comment>
<sequence length="315" mass="36235">MTELTICTHSGTFHADEALACYLLKQTNKFKDAKIIRSRDTAVINAADVAVDVGATYDFSKLRFDHHQAGFTETFDDHHEIKLSSAGLIYKHYGKEIIKNRLKVNDEITDIIYKKDFIEELDGVDNGIERYPAEIKAKYKMNTTISQRVASMNPYWNEDQSEQVLYERFEKAMALMGETFNDKVDYYGKSWMPARAIVEEALRTRKEVHSSGQLIVLRQFCPWKEHLYHLEKLNNINKSILFCLFEDNLGSWRIQAVNLDNSSFTLRKALPEAWRGKRDQELSDIIGIDGYANGFIGGHKHKDGAMHMAIKALEN</sequence>